<feature type="domain" description="DUF397" evidence="1">
    <location>
        <begin position="6"/>
        <end position="60"/>
    </location>
</feature>
<evidence type="ECO:0000313" key="2">
    <source>
        <dbReference type="EMBL" id="RKS67691.1"/>
    </source>
</evidence>
<dbReference type="EMBL" id="RBWU01000011">
    <property type="protein sequence ID" value="RKS67691.1"/>
    <property type="molecule type" value="Genomic_DNA"/>
</dbReference>
<proteinExistence type="predicted"/>
<reference evidence="2 3" key="1">
    <citation type="submission" date="2018-10" db="EMBL/GenBank/DDBJ databases">
        <title>Genomic Encyclopedia of Archaeal and Bacterial Type Strains, Phase II (KMG-II): from individual species to whole genera.</title>
        <authorList>
            <person name="Goeker M."/>
        </authorList>
    </citation>
    <scope>NUCLEOTIDE SEQUENCE [LARGE SCALE GENOMIC DNA]</scope>
    <source>
        <strain evidence="2 3">DSM 43383</strain>
    </source>
</reference>
<comment type="caution">
    <text evidence="2">The sequence shown here is derived from an EMBL/GenBank/DDBJ whole genome shotgun (WGS) entry which is preliminary data.</text>
</comment>
<keyword evidence="3" id="KW-1185">Reference proteome</keyword>
<evidence type="ECO:0000259" key="1">
    <source>
        <dbReference type="Pfam" id="PF04149"/>
    </source>
</evidence>
<dbReference type="AlphaFoldDB" id="A0A495Q967"/>
<dbReference type="Pfam" id="PF04149">
    <property type="entry name" value="DUF397"/>
    <property type="match status" value="1"/>
</dbReference>
<protein>
    <submittedName>
        <fullName evidence="2">Uncharacterized protein DUF397</fullName>
    </submittedName>
</protein>
<dbReference type="InterPro" id="IPR007278">
    <property type="entry name" value="DUF397"/>
</dbReference>
<dbReference type="Proteomes" id="UP000274601">
    <property type="component" value="Unassembled WGS sequence"/>
</dbReference>
<gene>
    <name evidence="2" type="ORF">BZB76_6897</name>
</gene>
<accession>A0A495Q967</accession>
<name>A0A495Q967_9ACTN</name>
<sequence length="63" mass="6928">MKKLDVQWRKASHSEAGGHCVEVSRCTATAVAIRDSTLYSRSPVLELTSSEWTALLVAIRSHS</sequence>
<evidence type="ECO:0000313" key="3">
    <source>
        <dbReference type="Proteomes" id="UP000274601"/>
    </source>
</evidence>
<dbReference type="OrthoDB" id="4299240at2"/>
<organism evidence="2 3">
    <name type="scientific">Actinomadura pelletieri DSM 43383</name>
    <dbReference type="NCBI Taxonomy" id="1120940"/>
    <lineage>
        <taxon>Bacteria</taxon>
        <taxon>Bacillati</taxon>
        <taxon>Actinomycetota</taxon>
        <taxon>Actinomycetes</taxon>
        <taxon>Streptosporangiales</taxon>
        <taxon>Thermomonosporaceae</taxon>
        <taxon>Actinomadura</taxon>
    </lineage>
</organism>
<dbReference type="RefSeq" id="WP_121438555.1">
    <property type="nucleotide sequence ID" value="NZ_RBWU01000011.1"/>
</dbReference>